<dbReference type="InterPro" id="IPR039532">
    <property type="entry name" value="TetR_C_Firmicutes"/>
</dbReference>
<comment type="caution">
    <text evidence="2">The sequence shown here is derived from an EMBL/GenBank/DDBJ whole genome shotgun (WGS) entry which is preliminary data.</text>
</comment>
<feature type="domain" description="Transcriptional regulator TetR C-terminal Firmicutes type" evidence="1">
    <location>
        <begin position="71"/>
        <end position="170"/>
    </location>
</feature>
<accession>A0A417Z9J4</accession>
<evidence type="ECO:0000313" key="2">
    <source>
        <dbReference type="EMBL" id="RHW47325.1"/>
    </source>
</evidence>
<dbReference type="AlphaFoldDB" id="A0A417Z9J4"/>
<dbReference type="RefSeq" id="WP_118910471.1">
    <property type="nucleotide sequence ID" value="NZ_QOCS01000008.1"/>
</dbReference>
<reference evidence="2 3" key="1">
    <citation type="submission" date="2018-07" db="EMBL/GenBank/DDBJ databases">
        <title>Genome sequences of six Lactobacillus spp. isolated from bumble bee guts.</title>
        <authorList>
            <person name="Motta E.V.S."/>
            <person name="Moran N.A."/>
        </authorList>
    </citation>
    <scope>NUCLEOTIDE SEQUENCE [LARGE SCALE GENOMIC DNA]</scope>
    <source>
        <strain evidence="2 3">LV-8.1</strain>
    </source>
</reference>
<proteinExistence type="predicted"/>
<evidence type="ECO:0000259" key="1">
    <source>
        <dbReference type="Pfam" id="PF14278"/>
    </source>
</evidence>
<organism evidence="2 3">
    <name type="scientific">Bombilactobacillus bombi</name>
    <dbReference type="NCBI Taxonomy" id="1303590"/>
    <lineage>
        <taxon>Bacteria</taxon>
        <taxon>Bacillati</taxon>
        <taxon>Bacillota</taxon>
        <taxon>Bacilli</taxon>
        <taxon>Lactobacillales</taxon>
        <taxon>Lactobacillaceae</taxon>
        <taxon>Bombilactobacillus</taxon>
    </lineage>
</organism>
<dbReference type="EMBL" id="QOCS01000008">
    <property type="protein sequence ID" value="RHW47325.1"/>
    <property type="molecule type" value="Genomic_DNA"/>
</dbReference>
<gene>
    <name evidence="2" type="ORF">DS832_04015</name>
</gene>
<evidence type="ECO:0000313" key="3">
    <source>
        <dbReference type="Proteomes" id="UP000284822"/>
    </source>
</evidence>
<dbReference type="Gene3D" id="1.10.357.10">
    <property type="entry name" value="Tetracycline Repressor, domain 2"/>
    <property type="match status" value="1"/>
</dbReference>
<protein>
    <recommendedName>
        <fullName evidence="1">Transcriptional regulator TetR C-terminal Firmicutes type domain-containing protein</fullName>
    </recommendedName>
</protein>
<sequence length="186" mass="22234">MTTVATTAYLIQKLRELLSQPQGYNLTIKELTAYSAMSRSTIYRNFPAGMQDLCLEMLHQDLQRLLQQKLNSWPQLIEYSISYIVHHRICCLNVYQLLVNQKQQFYLLEMLKQFLLTYIDKQDYGPYFKIFLNKYPYELDFMVAGILYNLMDWFDSQLQAKPEVIIKKLNCGFEMFLFHFNNDTMQ</sequence>
<dbReference type="Proteomes" id="UP000284822">
    <property type="component" value="Unassembled WGS sequence"/>
</dbReference>
<name>A0A417Z9J4_9LACO</name>
<dbReference type="Pfam" id="PF14278">
    <property type="entry name" value="TetR_C_8"/>
    <property type="match status" value="1"/>
</dbReference>
<dbReference type="SUPFAM" id="SSF46689">
    <property type="entry name" value="Homeodomain-like"/>
    <property type="match status" value="1"/>
</dbReference>
<dbReference type="InterPro" id="IPR009057">
    <property type="entry name" value="Homeodomain-like_sf"/>
</dbReference>